<name>A0A645G562_9ZZZZ</name>
<reference evidence="1" key="1">
    <citation type="submission" date="2019-08" db="EMBL/GenBank/DDBJ databases">
        <authorList>
            <person name="Kucharzyk K."/>
            <person name="Murdoch R.W."/>
            <person name="Higgins S."/>
            <person name="Loffler F."/>
        </authorList>
    </citation>
    <scope>NUCLEOTIDE SEQUENCE</scope>
</reference>
<gene>
    <name evidence="1" type="ORF">SDC9_169430</name>
</gene>
<dbReference type="AlphaFoldDB" id="A0A645G562"/>
<dbReference type="Pfam" id="PF04430">
    <property type="entry name" value="DUF498"/>
    <property type="match status" value="1"/>
</dbReference>
<dbReference type="SUPFAM" id="SSF64076">
    <property type="entry name" value="MTH938-like"/>
    <property type="match status" value="1"/>
</dbReference>
<dbReference type="PANTHER" id="PTHR21192:SF2">
    <property type="entry name" value="NADH DEHYDROGENASE [UBIQUINONE] 1 ALPHA SUBCOMPLEX ASSEMBLY FACTOR 3"/>
    <property type="match status" value="1"/>
</dbReference>
<sequence>MSPPSLYGDSSHRTRPARRLRTLSIMKFQADKSDAQTITGYGPGWIAVDKQNHETSLLVGARGLLTEWNCARFEDLTAEHFEELAKLDAEVVLFGSGSKNRFPPVAWLKPLIAKRIGLESMDTASACRTYNVLASEGRNVVAALLLA</sequence>
<dbReference type="CDD" id="cd05560">
    <property type="entry name" value="Xcc1710_like"/>
    <property type="match status" value="1"/>
</dbReference>
<dbReference type="InterPro" id="IPR036748">
    <property type="entry name" value="MTH938-like_sf"/>
</dbReference>
<dbReference type="PANTHER" id="PTHR21192">
    <property type="entry name" value="NUCLEAR PROTEIN E3-3"/>
    <property type="match status" value="1"/>
</dbReference>
<dbReference type="InterPro" id="IPR007523">
    <property type="entry name" value="NDUFAF3/AAMDC"/>
</dbReference>
<comment type="caution">
    <text evidence="1">The sequence shown here is derived from an EMBL/GenBank/DDBJ whole genome shotgun (WGS) entry which is preliminary data.</text>
</comment>
<evidence type="ECO:0000313" key="1">
    <source>
        <dbReference type="EMBL" id="MPN22047.1"/>
    </source>
</evidence>
<protein>
    <recommendedName>
        <fullName evidence="2">NADH dehydrogenase [ubiquinone] 1 alpha subcomplex assembly factor 3</fullName>
    </recommendedName>
</protein>
<proteinExistence type="predicted"/>
<dbReference type="Gene3D" id="3.40.1230.10">
    <property type="entry name" value="MTH938-like"/>
    <property type="match status" value="1"/>
</dbReference>
<organism evidence="1">
    <name type="scientific">bioreactor metagenome</name>
    <dbReference type="NCBI Taxonomy" id="1076179"/>
    <lineage>
        <taxon>unclassified sequences</taxon>
        <taxon>metagenomes</taxon>
        <taxon>ecological metagenomes</taxon>
    </lineage>
</organism>
<evidence type="ECO:0008006" key="2">
    <source>
        <dbReference type="Google" id="ProtNLM"/>
    </source>
</evidence>
<dbReference type="EMBL" id="VSSQ01070195">
    <property type="protein sequence ID" value="MPN22047.1"/>
    <property type="molecule type" value="Genomic_DNA"/>
</dbReference>
<accession>A0A645G562</accession>